<dbReference type="GeneID" id="77935270"/>
<protein>
    <submittedName>
        <fullName evidence="1">Uncharacterized protein</fullName>
    </submittedName>
</protein>
<keyword evidence="2" id="KW-1185">Reference proteome</keyword>
<name>A0A2S1PG06_9CAUD</name>
<evidence type="ECO:0000313" key="1">
    <source>
        <dbReference type="EMBL" id="AWH15498.1"/>
    </source>
</evidence>
<dbReference type="EMBL" id="MH179480">
    <property type="protein sequence ID" value="AWH15498.1"/>
    <property type="molecule type" value="Genomic_DNA"/>
</dbReference>
<dbReference type="Proteomes" id="UP000246250">
    <property type="component" value="Segment"/>
</dbReference>
<dbReference type="KEGG" id="vg:77935270"/>
<evidence type="ECO:0000313" key="2">
    <source>
        <dbReference type="Proteomes" id="UP000246250"/>
    </source>
</evidence>
<proteinExistence type="predicted"/>
<reference evidence="1 2" key="1">
    <citation type="submission" date="2018-04" db="EMBL/GenBank/DDBJ databases">
        <title>Complete genome sequences of new Aeromonas and Pseudomonas phages promising in phage therapy dedicated to aquaculture.</title>
        <authorList>
            <person name="Kolsut J."/>
            <person name="Wojcik E."/>
            <person name="Wojtasik A."/>
            <person name="Dastych J."/>
        </authorList>
    </citation>
    <scope>NUCLEOTIDE SEQUENCE [LARGE SCALE GENOMIC DNA]</scope>
</reference>
<accession>A0A2S1PG06</accession>
<sequence>MALSKAYELLSDGTVAIHDREGMWDENRLPLGSCFPSTISPGNWLMITQTNGACKIITPDEIPKAIIMAHLIGM</sequence>
<dbReference type="RefSeq" id="YP_010659302.1">
    <property type="nucleotide sequence ID" value="NC_070866.1"/>
</dbReference>
<organism evidence="1 2">
    <name type="scientific">Pseudomonas phage 98PfluR60PP</name>
    <dbReference type="NCBI Taxonomy" id="2163965"/>
    <lineage>
        <taxon>Viruses</taxon>
        <taxon>Duplodnaviria</taxon>
        <taxon>Heunggongvirae</taxon>
        <taxon>Uroviricota</taxon>
        <taxon>Caudoviricetes</taxon>
        <taxon>Schitoviridae</taxon>
        <taxon>Littlefixvirus</taxon>
        <taxon>Littlefixvirus 98Pflur60pp</taxon>
    </lineage>
</organism>